<dbReference type="SUPFAM" id="SSF143422">
    <property type="entry name" value="Transposase IS200-like"/>
    <property type="match status" value="1"/>
</dbReference>
<dbReference type="STRING" id="1075417.SAMN05421823_107211"/>
<keyword evidence="2" id="KW-1185">Reference proteome</keyword>
<accession>A0A1G9LZP5</accession>
<reference evidence="1 2" key="1">
    <citation type="submission" date="2016-10" db="EMBL/GenBank/DDBJ databases">
        <authorList>
            <person name="de Groot N.N."/>
        </authorList>
    </citation>
    <scope>NUCLEOTIDE SEQUENCE [LARGE SCALE GENOMIC DNA]</scope>
    <source>
        <strain evidence="1 2">DSM 25186</strain>
    </source>
</reference>
<sequence length="117" mass="13894">MHNFSYKLAVAECGRRTGQGWKESNGYLIGMSRNYKFRDQEKLYFVTFSVVNWIDVFVRREYKDIVVASLRYCINHKGLEVYAWCIMTSHVHLITRTMGERLEDILRDLKRHTAKAI</sequence>
<dbReference type="AlphaFoldDB" id="A0A1G9LZP5"/>
<dbReference type="GO" id="GO:0003677">
    <property type="term" value="F:DNA binding"/>
    <property type="evidence" value="ECO:0007669"/>
    <property type="project" value="InterPro"/>
</dbReference>
<evidence type="ECO:0000313" key="2">
    <source>
        <dbReference type="Proteomes" id="UP000198510"/>
    </source>
</evidence>
<protein>
    <submittedName>
        <fullName evidence="1">Transposase IS200 like</fullName>
    </submittedName>
</protein>
<proteinExistence type="predicted"/>
<dbReference type="EMBL" id="FNFO01000007">
    <property type="protein sequence ID" value="SDL67157.1"/>
    <property type="molecule type" value="Genomic_DNA"/>
</dbReference>
<dbReference type="InterPro" id="IPR036515">
    <property type="entry name" value="Transposase_17_sf"/>
</dbReference>
<organism evidence="1 2">
    <name type="scientific">Catalinimonas alkaloidigena</name>
    <dbReference type="NCBI Taxonomy" id="1075417"/>
    <lineage>
        <taxon>Bacteria</taxon>
        <taxon>Pseudomonadati</taxon>
        <taxon>Bacteroidota</taxon>
        <taxon>Cytophagia</taxon>
        <taxon>Cytophagales</taxon>
        <taxon>Catalimonadaceae</taxon>
        <taxon>Catalinimonas</taxon>
    </lineage>
</organism>
<name>A0A1G9LZP5_9BACT</name>
<gene>
    <name evidence="1" type="ORF">SAMN05421823_107211</name>
</gene>
<dbReference type="Gene3D" id="3.30.70.1290">
    <property type="entry name" value="Transposase IS200-like"/>
    <property type="match status" value="1"/>
</dbReference>
<dbReference type="GO" id="GO:0004803">
    <property type="term" value="F:transposase activity"/>
    <property type="evidence" value="ECO:0007669"/>
    <property type="project" value="InterPro"/>
</dbReference>
<evidence type="ECO:0000313" key="1">
    <source>
        <dbReference type="EMBL" id="SDL67157.1"/>
    </source>
</evidence>
<dbReference type="Proteomes" id="UP000198510">
    <property type="component" value="Unassembled WGS sequence"/>
</dbReference>
<dbReference type="GO" id="GO:0006313">
    <property type="term" value="P:DNA transposition"/>
    <property type="evidence" value="ECO:0007669"/>
    <property type="project" value="InterPro"/>
</dbReference>